<evidence type="ECO:0000256" key="4">
    <source>
        <dbReference type="HAMAP-Rule" id="MF_01401"/>
    </source>
</evidence>
<evidence type="ECO:0000256" key="5">
    <source>
        <dbReference type="SAM" id="SignalP"/>
    </source>
</evidence>
<comment type="catalytic activity">
    <reaction evidence="2 4">
        <text>L-methionyl-[protein] + [thioredoxin]-disulfide + H2O = L-methionyl-(S)-S-oxide-[protein] + [thioredoxin]-dithiol</text>
        <dbReference type="Rhea" id="RHEA:14217"/>
        <dbReference type="Rhea" id="RHEA-COMP:10698"/>
        <dbReference type="Rhea" id="RHEA-COMP:10700"/>
        <dbReference type="Rhea" id="RHEA-COMP:12313"/>
        <dbReference type="Rhea" id="RHEA-COMP:12315"/>
        <dbReference type="ChEBI" id="CHEBI:15377"/>
        <dbReference type="ChEBI" id="CHEBI:16044"/>
        <dbReference type="ChEBI" id="CHEBI:29950"/>
        <dbReference type="ChEBI" id="CHEBI:44120"/>
        <dbReference type="ChEBI" id="CHEBI:50058"/>
        <dbReference type="EC" id="1.8.4.11"/>
    </reaction>
</comment>
<keyword evidence="8" id="KW-1185">Reference proteome</keyword>
<comment type="function">
    <text evidence="4">Has an important function as a repair enzyme for proteins that have been inactivated by oxidation. Catalyzes the reversible oxidation-reduction of methionine sulfoxide in proteins to methionine.</text>
</comment>
<protein>
    <recommendedName>
        <fullName evidence="4">Peptide methionine sulfoxide reductase MsrA</fullName>
        <shortName evidence="4">Protein-methionine-S-oxide reductase</shortName>
        <ecNumber evidence="4">1.8.4.11</ecNumber>
    </recommendedName>
    <alternativeName>
        <fullName evidence="4">Peptide-methionine (S)-S-oxide reductase</fullName>
        <shortName evidence="4">Peptide Met(O) reductase</shortName>
    </alternativeName>
</protein>
<gene>
    <name evidence="4" type="primary">msrA</name>
    <name evidence="7" type="ORF">GCM10023187_08820</name>
</gene>
<dbReference type="SUPFAM" id="SSF55068">
    <property type="entry name" value="Peptide methionine sulfoxide reductase"/>
    <property type="match status" value="1"/>
</dbReference>
<sequence>MNRLLSTLLSLLLLTGCAQQQSSTRKTTGDQAPARLPTLQPGEAVATFAGGCFWCLEEEFEELKGVREVISGYAGGRTENPTYEQVGTDTTGHAEAVQVYYNPAVISYDTLVKAFFSGHDPTTLNRQGPDIGEQYRSVAFYRTLEEKASIEVAIRAVNASGHFSDPVVTEIVPFRIFYPAEVYHQGYYRQHPENPYIQRVSMPKVAKFRKAMQGKLKDDIPAM</sequence>
<accession>A0ABP8JZ35</accession>
<dbReference type="InterPro" id="IPR002569">
    <property type="entry name" value="Met_Sox_Rdtase_MsrA_dom"/>
</dbReference>
<comment type="similarity">
    <text evidence="4">Belongs to the MsrA Met sulfoxide reductase family.</text>
</comment>
<dbReference type="PANTHER" id="PTHR43774:SF1">
    <property type="entry name" value="PEPTIDE METHIONINE SULFOXIDE REDUCTASE MSRA 2"/>
    <property type="match status" value="1"/>
</dbReference>
<dbReference type="EC" id="1.8.4.11" evidence="4"/>
<dbReference type="Pfam" id="PF01625">
    <property type="entry name" value="PMSR"/>
    <property type="match status" value="1"/>
</dbReference>
<dbReference type="RefSeq" id="WP_345264325.1">
    <property type="nucleotide sequence ID" value="NZ_BAABHB010000001.1"/>
</dbReference>
<dbReference type="PANTHER" id="PTHR43774">
    <property type="entry name" value="PEPTIDE METHIONINE SULFOXIDE REDUCTASE"/>
    <property type="match status" value="1"/>
</dbReference>
<dbReference type="PROSITE" id="PS51257">
    <property type="entry name" value="PROKAR_LIPOPROTEIN"/>
    <property type="match status" value="1"/>
</dbReference>
<evidence type="ECO:0000256" key="2">
    <source>
        <dbReference type="ARBA" id="ARBA00047806"/>
    </source>
</evidence>
<evidence type="ECO:0000256" key="3">
    <source>
        <dbReference type="ARBA" id="ARBA00048782"/>
    </source>
</evidence>
<evidence type="ECO:0000313" key="7">
    <source>
        <dbReference type="EMBL" id="GAA4398301.1"/>
    </source>
</evidence>
<reference evidence="8" key="1">
    <citation type="journal article" date="2019" name="Int. J. Syst. Evol. Microbiol.">
        <title>The Global Catalogue of Microorganisms (GCM) 10K type strain sequencing project: providing services to taxonomists for standard genome sequencing and annotation.</title>
        <authorList>
            <consortium name="The Broad Institute Genomics Platform"/>
            <consortium name="The Broad Institute Genome Sequencing Center for Infectious Disease"/>
            <person name="Wu L."/>
            <person name="Ma J."/>
        </authorList>
    </citation>
    <scope>NUCLEOTIDE SEQUENCE [LARGE SCALE GENOMIC DNA]</scope>
    <source>
        <strain evidence="8">JCM 17925</strain>
    </source>
</reference>
<dbReference type="HAMAP" id="MF_01401">
    <property type="entry name" value="MsrA"/>
    <property type="match status" value="1"/>
</dbReference>
<keyword evidence="5" id="KW-0732">Signal</keyword>
<evidence type="ECO:0000313" key="8">
    <source>
        <dbReference type="Proteomes" id="UP001500936"/>
    </source>
</evidence>
<keyword evidence="1 4" id="KW-0560">Oxidoreductase</keyword>
<evidence type="ECO:0000259" key="6">
    <source>
        <dbReference type="Pfam" id="PF01625"/>
    </source>
</evidence>
<feature type="domain" description="Peptide methionine sulphoxide reductase MsrA" evidence="6">
    <location>
        <begin position="46"/>
        <end position="196"/>
    </location>
</feature>
<dbReference type="Gene3D" id="3.30.1060.10">
    <property type="entry name" value="Peptide methionine sulphoxide reductase MsrA"/>
    <property type="match status" value="1"/>
</dbReference>
<proteinExistence type="inferred from homology"/>
<comment type="caution">
    <text evidence="7">The sequence shown here is derived from an EMBL/GenBank/DDBJ whole genome shotgun (WGS) entry which is preliminary data.</text>
</comment>
<dbReference type="Proteomes" id="UP001500936">
    <property type="component" value="Unassembled WGS sequence"/>
</dbReference>
<feature type="signal peptide" evidence="5">
    <location>
        <begin position="1"/>
        <end position="20"/>
    </location>
</feature>
<evidence type="ECO:0000256" key="1">
    <source>
        <dbReference type="ARBA" id="ARBA00023002"/>
    </source>
</evidence>
<dbReference type="InterPro" id="IPR036509">
    <property type="entry name" value="Met_Sox_Rdtase_MsrA_sf"/>
</dbReference>
<dbReference type="NCBIfam" id="TIGR00401">
    <property type="entry name" value="msrA"/>
    <property type="match status" value="1"/>
</dbReference>
<feature type="active site" evidence="4">
    <location>
        <position position="52"/>
    </location>
</feature>
<organism evidence="7 8">
    <name type="scientific">Nibrella viscosa</name>
    <dbReference type="NCBI Taxonomy" id="1084524"/>
    <lineage>
        <taxon>Bacteria</taxon>
        <taxon>Pseudomonadati</taxon>
        <taxon>Bacteroidota</taxon>
        <taxon>Cytophagia</taxon>
        <taxon>Cytophagales</taxon>
        <taxon>Spirosomataceae</taxon>
        <taxon>Nibrella</taxon>
    </lineage>
</organism>
<dbReference type="EMBL" id="BAABHB010000001">
    <property type="protein sequence ID" value="GAA4398301.1"/>
    <property type="molecule type" value="Genomic_DNA"/>
</dbReference>
<comment type="catalytic activity">
    <reaction evidence="3 4">
        <text>[thioredoxin]-disulfide + L-methionine + H2O = L-methionine (S)-S-oxide + [thioredoxin]-dithiol</text>
        <dbReference type="Rhea" id="RHEA:19993"/>
        <dbReference type="Rhea" id="RHEA-COMP:10698"/>
        <dbReference type="Rhea" id="RHEA-COMP:10700"/>
        <dbReference type="ChEBI" id="CHEBI:15377"/>
        <dbReference type="ChEBI" id="CHEBI:29950"/>
        <dbReference type="ChEBI" id="CHEBI:50058"/>
        <dbReference type="ChEBI" id="CHEBI:57844"/>
        <dbReference type="ChEBI" id="CHEBI:58772"/>
        <dbReference type="EC" id="1.8.4.11"/>
    </reaction>
</comment>
<feature type="chain" id="PRO_5047084208" description="Peptide methionine sulfoxide reductase MsrA" evidence="5">
    <location>
        <begin position="21"/>
        <end position="223"/>
    </location>
</feature>
<name>A0ABP8JZ35_9BACT</name>